<dbReference type="RefSeq" id="WP_151412119.1">
    <property type="nucleotide sequence ID" value="NZ_AP028155.1"/>
</dbReference>
<gene>
    <name evidence="2" type="ORF">GGR14_003459</name>
</gene>
<evidence type="ECO:0000256" key="1">
    <source>
        <dbReference type="SAM" id="SignalP"/>
    </source>
</evidence>
<evidence type="ECO:0000313" key="2">
    <source>
        <dbReference type="EMBL" id="MBB4027645.1"/>
    </source>
</evidence>
<feature type="chain" id="PRO_5030836799" evidence="1">
    <location>
        <begin position="21"/>
        <end position="199"/>
    </location>
</feature>
<comment type="caution">
    <text evidence="2">The sequence shown here is derived from an EMBL/GenBank/DDBJ whole genome shotgun (WGS) entry which is preliminary data.</text>
</comment>
<organism evidence="2 3">
    <name type="scientific">Butyricimonas faecihominis</name>
    <dbReference type="NCBI Taxonomy" id="1472416"/>
    <lineage>
        <taxon>Bacteria</taxon>
        <taxon>Pseudomonadati</taxon>
        <taxon>Bacteroidota</taxon>
        <taxon>Bacteroidia</taxon>
        <taxon>Bacteroidales</taxon>
        <taxon>Odoribacteraceae</taxon>
        <taxon>Butyricimonas</taxon>
    </lineage>
</organism>
<dbReference type="Proteomes" id="UP000546007">
    <property type="component" value="Unassembled WGS sequence"/>
</dbReference>
<sequence length="199" mass="23930">MKSILLFLVFFIFTFTRSEAQPVKDQKAIYMTYGCCIKRENAENFNYEDNNIKFNIRPELTWCEIKIENKTHQEMTILWDKALFVVNEQSASFMYYLNLDCISFLSSEEIIAPHSYIEKECTNTTLRGRFILDNRIIKKTGEDYYIRLIIPIEVNGEVKKYDFKYRVSLINAKKQQKYKEKRQKKIMKELEKVIKQHQE</sequence>
<proteinExistence type="predicted"/>
<dbReference type="GeneID" id="93101410"/>
<evidence type="ECO:0000313" key="3">
    <source>
        <dbReference type="Proteomes" id="UP000546007"/>
    </source>
</evidence>
<dbReference type="EMBL" id="JACIES010000011">
    <property type="protein sequence ID" value="MBB4027645.1"/>
    <property type="molecule type" value="Genomic_DNA"/>
</dbReference>
<keyword evidence="1" id="KW-0732">Signal</keyword>
<name>A0A7W6HZQ2_9BACT</name>
<accession>A0A7W6HZQ2</accession>
<feature type="signal peptide" evidence="1">
    <location>
        <begin position="1"/>
        <end position="20"/>
    </location>
</feature>
<protein>
    <submittedName>
        <fullName evidence="2">Uncharacterized protein</fullName>
    </submittedName>
</protein>
<keyword evidence="3" id="KW-1185">Reference proteome</keyword>
<reference evidence="2 3" key="1">
    <citation type="submission" date="2020-08" db="EMBL/GenBank/DDBJ databases">
        <title>Genomic Encyclopedia of Type Strains, Phase IV (KMG-IV): sequencing the most valuable type-strain genomes for metagenomic binning, comparative biology and taxonomic classification.</title>
        <authorList>
            <person name="Goeker M."/>
        </authorList>
    </citation>
    <scope>NUCLEOTIDE SEQUENCE [LARGE SCALE GENOMIC DNA]</scope>
    <source>
        <strain evidence="2 3">DSM 105721</strain>
    </source>
</reference>
<dbReference type="AlphaFoldDB" id="A0A7W6HZQ2"/>